<keyword evidence="2" id="KW-1185">Reference proteome</keyword>
<dbReference type="Proteomes" id="UP000253141">
    <property type="component" value="Unassembled WGS sequence"/>
</dbReference>
<dbReference type="OrthoDB" id="959177at2"/>
<protein>
    <submittedName>
        <fullName evidence="1">Toxin-antitoxin system YwqK family antitoxin</fullName>
    </submittedName>
</protein>
<proteinExistence type="predicted"/>
<sequence length="198" mass="22837">MRNYGLLSMLLLVCSCLSNNPKEASLLESAVPKTYVLSSSEGIQTRNDVVYLNAQKYSGFLYEFYPNTQDTLFINGYLNGLLHGVCKKWYAKKQIMEERIYRQGAKHGKQVAYWENGNKKFEFIAQNDAYEGELKEWTFDNKLIHLAHFKNGQEEGTQKSWYDNGKIRANYVIINGRRYGLLGTKNCKNVSDSIFVVK</sequence>
<dbReference type="Gene3D" id="2.20.110.10">
    <property type="entry name" value="Histone H3 K4-specific methyltransferase SET7/9 N-terminal domain"/>
    <property type="match status" value="2"/>
</dbReference>
<dbReference type="AlphaFoldDB" id="A0A369IGI2"/>
<accession>A0A369IGI2</accession>
<evidence type="ECO:0000313" key="1">
    <source>
        <dbReference type="EMBL" id="RDB06523.1"/>
    </source>
</evidence>
<evidence type="ECO:0000313" key="2">
    <source>
        <dbReference type="Proteomes" id="UP000253141"/>
    </source>
</evidence>
<comment type="caution">
    <text evidence="1">The sequence shown here is derived from an EMBL/GenBank/DDBJ whole genome shotgun (WGS) entry which is preliminary data.</text>
</comment>
<dbReference type="PROSITE" id="PS51257">
    <property type="entry name" value="PROKAR_LIPOPROTEIN"/>
    <property type="match status" value="1"/>
</dbReference>
<dbReference type="SUPFAM" id="SSF82185">
    <property type="entry name" value="Histone H3 K4-specific methyltransferase SET7/9 N-terminal domain"/>
    <property type="match status" value="1"/>
</dbReference>
<dbReference type="EMBL" id="QPIW01000004">
    <property type="protein sequence ID" value="RDB06523.1"/>
    <property type="molecule type" value="Genomic_DNA"/>
</dbReference>
<gene>
    <name evidence="1" type="ORF">DVG78_07175</name>
</gene>
<dbReference type="Pfam" id="PF07661">
    <property type="entry name" value="MORN_2"/>
    <property type="match status" value="2"/>
</dbReference>
<reference evidence="1 2" key="1">
    <citation type="submission" date="2018-07" db="EMBL/GenBank/DDBJ databases">
        <title>Genome analysis of Runella aurantiaca.</title>
        <authorList>
            <person name="Yang X."/>
        </authorList>
    </citation>
    <scope>NUCLEOTIDE SEQUENCE [LARGE SCALE GENOMIC DNA]</scope>
    <source>
        <strain evidence="1 2">YX9</strain>
    </source>
</reference>
<dbReference type="InterPro" id="IPR011652">
    <property type="entry name" value="MORN_2"/>
</dbReference>
<organism evidence="1 2">
    <name type="scientific">Runella aurantiaca</name>
    <dbReference type="NCBI Taxonomy" id="2282308"/>
    <lineage>
        <taxon>Bacteria</taxon>
        <taxon>Pseudomonadati</taxon>
        <taxon>Bacteroidota</taxon>
        <taxon>Cytophagia</taxon>
        <taxon>Cytophagales</taxon>
        <taxon>Spirosomataceae</taxon>
        <taxon>Runella</taxon>
    </lineage>
</organism>
<name>A0A369IGI2_9BACT</name>